<dbReference type="EMBL" id="ML995940">
    <property type="protein sequence ID" value="KAF2764102.1"/>
    <property type="molecule type" value="Genomic_DNA"/>
</dbReference>
<evidence type="ECO:0000256" key="1">
    <source>
        <dbReference type="SAM" id="MobiDB-lite"/>
    </source>
</evidence>
<feature type="compositionally biased region" description="Low complexity" evidence="1">
    <location>
        <begin position="87"/>
        <end position="100"/>
    </location>
</feature>
<dbReference type="AlphaFoldDB" id="A0A6G1KUV3"/>
<proteinExistence type="predicted"/>
<evidence type="ECO:0000313" key="3">
    <source>
        <dbReference type="Proteomes" id="UP000799436"/>
    </source>
</evidence>
<gene>
    <name evidence="2" type="ORF">EJ03DRAFT_356075</name>
</gene>
<keyword evidence="3" id="KW-1185">Reference proteome</keyword>
<reference evidence="2" key="1">
    <citation type="journal article" date="2020" name="Stud. Mycol.">
        <title>101 Dothideomycetes genomes: a test case for predicting lifestyles and emergence of pathogens.</title>
        <authorList>
            <person name="Haridas S."/>
            <person name="Albert R."/>
            <person name="Binder M."/>
            <person name="Bloem J."/>
            <person name="Labutti K."/>
            <person name="Salamov A."/>
            <person name="Andreopoulos B."/>
            <person name="Baker S."/>
            <person name="Barry K."/>
            <person name="Bills G."/>
            <person name="Bluhm B."/>
            <person name="Cannon C."/>
            <person name="Castanera R."/>
            <person name="Culley D."/>
            <person name="Daum C."/>
            <person name="Ezra D."/>
            <person name="Gonzalez J."/>
            <person name="Henrissat B."/>
            <person name="Kuo A."/>
            <person name="Liang C."/>
            <person name="Lipzen A."/>
            <person name="Lutzoni F."/>
            <person name="Magnuson J."/>
            <person name="Mondo S."/>
            <person name="Nolan M."/>
            <person name="Ohm R."/>
            <person name="Pangilinan J."/>
            <person name="Park H.-J."/>
            <person name="Ramirez L."/>
            <person name="Alfaro M."/>
            <person name="Sun H."/>
            <person name="Tritt A."/>
            <person name="Yoshinaga Y."/>
            <person name="Zwiers L.-H."/>
            <person name="Turgeon B."/>
            <person name="Goodwin S."/>
            <person name="Spatafora J."/>
            <person name="Crous P."/>
            <person name="Grigoriev I."/>
        </authorList>
    </citation>
    <scope>NUCLEOTIDE SEQUENCE</scope>
    <source>
        <strain evidence="2">CBS 116005</strain>
    </source>
</reference>
<evidence type="ECO:0000313" key="2">
    <source>
        <dbReference type="EMBL" id="KAF2764102.1"/>
    </source>
</evidence>
<dbReference type="Proteomes" id="UP000799436">
    <property type="component" value="Unassembled WGS sequence"/>
</dbReference>
<feature type="compositionally biased region" description="Low complexity" evidence="1">
    <location>
        <begin position="31"/>
        <end position="71"/>
    </location>
</feature>
<sequence>MFPADLFPPAYCEERLKADEAKRKEQEHAAALKQAMGKLQQQQQQQQQQAAQTGVTGQPRLQRPPLSRPGSNGFFGNMWQGFVKTHSPTSSGTSTPATAGNAKLTPEQAERMLDADICVNAMRPW</sequence>
<organism evidence="2 3">
    <name type="scientific">Teratosphaeria nubilosa</name>
    <dbReference type="NCBI Taxonomy" id="161662"/>
    <lineage>
        <taxon>Eukaryota</taxon>
        <taxon>Fungi</taxon>
        <taxon>Dikarya</taxon>
        <taxon>Ascomycota</taxon>
        <taxon>Pezizomycotina</taxon>
        <taxon>Dothideomycetes</taxon>
        <taxon>Dothideomycetidae</taxon>
        <taxon>Mycosphaerellales</taxon>
        <taxon>Teratosphaeriaceae</taxon>
        <taxon>Teratosphaeria</taxon>
    </lineage>
</organism>
<accession>A0A6G1KUV3</accession>
<feature type="region of interest" description="Disordered" evidence="1">
    <location>
        <begin position="18"/>
        <end position="102"/>
    </location>
</feature>
<protein>
    <submittedName>
        <fullName evidence="2">Uncharacterized protein</fullName>
    </submittedName>
</protein>
<feature type="compositionally biased region" description="Basic and acidic residues" evidence="1">
    <location>
        <begin position="18"/>
        <end position="30"/>
    </location>
</feature>
<name>A0A6G1KUV3_9PEZI</name>